<evidence type="ECO:0000313" key="7">
    <source>
        <dbReference type="EMBL" id="RHZ50993.1"/>
    </source>
</evidence>
<dbReference type="PRINTS" id="PR00420">
    <property type="entry name" value="RNGMNOXGNASE"/>
</dbReference>
<comment type="caution">
    <text evidence="7">The sequence shown here is derived from an EMBL/GenBank/DDBJ whole genome shotgun (WGS) entry which is preliminary data.</text>
</comment>
<dbReference type="CDD" id="cd02979">
    <property type="entry name" value="PHOX_C"/>
    <property type="match status" value="1"/>
</dbReference>
<sequence>MTGSNSVIDVLIIGAGPSGLGAALWLAQLGIDFRIVDKRSDEPRKGQADGLNPRTMEIFKSWGIHNQVTKLWEPATHETLWYRGQDEKLTRTDRYPSQPPPGVRWTHGTLQQGSVEEIMKKRILDISGVAVEYHTSLCELDIDTTKLDTPGAYPCTVLLQQQHGESIQTERIRARYVIGADGGKSMARQLLGIEMHGNKGSSIWGVMDFAGSSDFPDFGATSIIRSDIDGSVDFVRREEGLVRMYVELNKGPEGEHIRREDITPELIIQKCQYMVRPYQLEVRHWVWWSAFTATQRLSSAMSKGQRAFLVGDAVHTHSPVTGMGMNTSIQYVTPILNKTNTNRARDSYNLAWKLAGVIKGHLNPNVLITYDTERGPVARQLLQADRTTLELFDTKFGHESPSLLARANELRIFLAGRGIRYADTLLTLPSTQGIGCFEPGECLPELAITNHATGRTVHLHNALKADGSWCMVVFAGNVSLSSQMKRIHKLAKQLEEAREAIFGLLDALLVHCAQWDAVELANFPSMFFPSHEATGRDYSKIYIDEGSLYDEAGLDRNDGGLVLVRPDRYIGWTGGLEETGELRRYLSQIFQTGSKEDLQLLP</sequence>
<dbReference type="SUPFAM" id="SSF54373">
    <property type="entry name" value="FAD-linked reductases, C-terminal domain"/>
    <property type="match status" value="1"/>
</dbReference>
<dbReference type="InterPro" id="IPR036249">
    <property type="entry name" value="Thioredoxin-like_sf"/>
</dbReference>
<evidence type="ECO:0000259" key="5">
    <source>
        <dbReference type="Pfam" id="PF01494"/>
    </source>
</evidence>
<feature type="domain" description="FAD-binding" evidence="5">
    <location>
        <begin position="9"/>
        <end position="384"/>
    </location>
</feature>
<evidence type="ECO:0000256" key="3">
    <source>
        <dbReference type="ARBA" id="ARBA00022827"/>
    </source>
</evidence>
<evidence type="ECO:0000313" key="8">
    <source>
        <dbReference type="Proteomes" id="UP000215305"/>
    </source>
</evidence>
<dbReference type="STRING" id="41047.A0A397GPP0"/>
<keyword evidence="2" id="KW-0285">Flavoprotein</keyword>
<evidence type="ECO:0000256" key="4">
    <source>
        <dbReference type="ARBA" id="ARBA00023002"/>
    </source>
</evidence>
<feature type="domain" description="Phenol hydroxylase-like C-terminal dimerisation" evidence="6">
    <location>
        <begin position="434"/>
        <end position="591"/>
    </location>
</feature>
<dbReference type="GeneID" id="38127383"/>
<comment type="similarity">
    <text evidence="1">Belongs to the PheA/TfdB FAD monooxygenase family.</text>
</comment>
<dbReference type="EMBL" id="NKHU02000153">
    <property type="protein sequence ID" value="RHZ50993.1"/>
    <property type="molecule type" value="Genomic_DNA"/>
</dbReference>
<dbReference type="Gene3D" id="3.50.50.60">
    <property type="entry name" value="FAD/NAD(P)-binding domain"/>
    <property type="match status" value="1"/>
</dbReference>
<reference evidence="7" key="1">
    <citation type="submission" date="2018-08" db="EMBL/GenBank/DDBJ databases">
        <title>Draft genome sequence of azole-resistant Aspergillus thermomutatus (Neosartorya pseudofischeri) strain HMR AF 39, isolated from a human nasal aspirate.</title>
        <authorList>
            <person name="Parent-Michaud M."/>
            <person name="Dufresne P.J."/>
            <person name="Fournier E."/>
            <person name="Martineau C."/>
            <person name="Moreira S."/>
            <person name="Perkins V."/>
            <person name="De Repentigny L."/>
            <person name="Dufresne S.F."/>
        </authorList>
    </citation>
    <scope>NUCLEOTIDE SEQUENCE [LARGE SCALE GENOMIC DNA]</scope>
    <source>
        <strain evidence="7">HMR AF 39</strain>
    </source>
</reference>
<evidence type="ECO:0000256" key="1">
    <source>
        <dbReference type="ARBA" id="ARBA00007801"/>
    </source>
</evidence>
<dbReference type="InterPro" id="IPR036188">
    <property type="entry name" value="FAD/NAD-bd_sf"/>
</dbReference>
<dbReference type="InterPro" id="IPR050641">
    <property type="entry name" value="RIFMO-like"/>
</dbReference>
<dbReference type="InterPro" id="IPR002938">
    <property type="entry name" value="FAD-bd"/>
</dbReference>
<dbReference type="SUPFAM" id="SSF52833">
    <property type="entry name" value="Thioredoxin-like"/>
    <property type="match status" value="1"/>
</dbReference>
<dbReference type="VEuPathDB" id="FungiDB:CDV56_105409"/>
<keyword evidence="3" id="KW-0274">FAD</keyword>
<dbReference type="Pfam" id="PF01494">
    <property type="entry name" value="FAD_binding_3"/>
    <property type="match status" value="1"/>
</dbReference>
<keyword evidence="4" id="KW-0560">Oxidoreductase</keyword>
<accession>A0A397GPP0</accession>
<dbReference type="Gene3D" id="3.30.9.10">
    <property type="entry name" value="D-Amino Acid Oxidase, subunit A, domain 2"/>
    <property type="match status" value="1"/>
</dbReference>
<dbReference type="GO" id="GO:0016709">
    <property type="term" value="F:oxidoreductase activity, acting on paired donors, with incorporation or reduction of molecular oxygen, NAD(P)H as one donor, and incorporation of one atom of oxygen"/>
    <property type="evidence" value="ECO:0007669"/>
    <property type="project" value="UniProtKB-ARBA"/>
</dbReference>
<dbReference type="OrthoDB" id="1716816at2759"/>
<evidence type="ECO:0000256" key="2">
    <source>
        <dbReference type="ARBA" id="ARBA00022630"/>
    </source>
</evidence>
<evidence type="ECO:0000259" key="6">
    <source>
        <dbReference type="Pfam" id="PF07976"/>
    </source>
</evidence>
<name>A0A397GPP0_ASPTH</name>
<dbReference type="InterPro" id="IPR038220">
    <property type="entry name" value="PHOX_C_sf"/>
</dbReference>
<dbReference type="InterPro" id="IPR012941">
    <property type="entry name" value="Phe_hydrox_C_dim_dom"/>
</dbReference>
<dbReference type="Pfam" id="PF07976">
    <property type="entry name" value="Phe_hydrox_dim"/>
    <property type="match status" value="1"/>
</dbReference>
<dbReference type="PANTHER" id="PTHR43004:SF20">
    <property type="entry name" value="2-MONOOXYGENASE, PUTATIVE (AFU_ORTHOLOGUE AFUA_1G13660)-RELATED"/>
    <property type="match status" value="1"/>
</dbReference>
<dbReference type="PANTHER" id="PTHR43004">
    <property type="entry name" value="TRK SYSTEM POTASSIUM UPTAKE PROTEIN"/>
    <property type="match status" value="1"/>
</dbReference>
<keyword evidence="8" id="KW-1185">Reference proteome</keyword>
<dbReference type="Proteomes" id="UP000215305">
    <property type="component" value="Unassembled WGS sequence"/>
</dbReference>
<organism evidence="7 8">
    <name type="scientific">Aspergillus thermomutatus</name>
    <name type="common">Neosartorya pseudofischeri</name>
    <dbReference type="NCBI Taxonomy" id="41047"/>
    <lineage>
        <taxon>Eukaryota</taxon>
        <taxon>Fungi</taxon>
        <taxon>Dikarya</taxon>
        <taxon>Ascomycota</taxon>
        <taxon>Pezizomycotina</taxon>
        <taxon>Eurotiomycetes</taxon>
        <taxon>Eurotiomycetidae</taxon>
        <taxon>Eurotiales</taxon>
        <taxon>Aspergillaceae</taxon>
        <taxon>Aspergillus</taxon>
        <taxon>Aspergillus subgen. Fumigati</taxon>
    </lineage>
</organism>
<evidence type="ECO:0008006" key="9">
    <source>
        <dbReference type="Google" id="ProtNLM"/>
    </source>
</evidence>
<protein>
    <recommendedName>
        <fullName evidence="9">FAD-binding domain-containing protein</fullName>
    </recommendedName>
</protein>
<dbReference type="RefSeq" id="XP_026612895.1">
    <property type="nucleotide sequence ID" value="XM_026759028.1"/>
</dbReference>
<dbReference type="Gene3D" id="3.40.30.20">
    <property type="match status" value="1"/>
</dbReference>
<dbReference type="AlphaFoldDB" id="A0A397GPP0"/>
<proteinExistence type="inferred from homology"/>
<gene>
    <name evidence="7" type="ORF">CDV56_105409</name>
</gene>
<dbReference type="SUPFAM" id="SSF51905">
    <property type="entry name" value="FAD/NAD(P)-binding domain"/>
    <property type="match status" value="1"/>
</dbReference>
<dbReference type="GO" id="GO:0071949">
    <property type="term" value="F:FAD binding"/>
    <property type="evidence" value="ECO:0007669"/>
    <property type="project" value="InterPro"/>
</dbReference>